<protein>
    <recommendedName>
        <fullName evidence="7">VTT domain-containing protein</fullName>
    </recommendedName>
</protein>
<name>A0A830GQE4_9EURY</name>
<dbReference type="Proteomes" id="UP000605784">
    <property type="component" value="Unassembled WGS sequence"/>
</dbReference>
<dbReference type="RefSeq" id="WP_188999641.1">
    <property type="nucleotide sequence ID" value="NZ_BMOU01000005.1"/>
</dbReference>
<dbReference type="Pfam" id="PF09335">
    <property type="entry name" value="VTT_dom"/>
    <property type="match status" value="1"/>
</dbReference>
<feature type="transmembrane region" description="Helical" evidence="6">
    <location>
        <begin position="101"/>
        <end position="118"/>
    </location>
</feature>
<gene>
    <name evidence="8" type="ORF">GCM10009030_29930</name>
</gene>
<keyword evidence="5 6" id="KW-0472">Membrane</keyword>
<reference evidence="8" key="2">
    <citation type="submission" date="2020-09" db="EMBL/GenBank/DDBJ databases">
        <authorList>
            <person name="Sun Q."/>
            <person name="Ohkuma M."/>
        </authorList>
    </citation>
    <scope>NUCLEOTIDE SEQUENCE</scope>
    <source>
        <strain evidence="8">JCM 17820</strain>
    </source>
</reference>
<dbReference type="AlphaFoldDB" id="A0A830GQE4"/>
<evidence type="ECO:0000256" key="4">
    <source>
        <dbReference type="ARBA" id="ARBA00022989"/>
    </source>
</evidence>
<organism evidence="8 9">
    <name type="scientific">Haloarcula pellucida</name>
    <dbReference type="NCBI Taxonomy" id="1427151"/>
    <lineage>
        <taxon>Archaea</taxon>
        <taxon>Methanobacteriati</taxon>
        <taxon>Methanobacteriota</taxon>
        <taxon>Stenosarchaea group</taxon>
        <taxon>Halobacteria</taxon>
        <taxon>Halobacteriales</taxon>
        <taxon>Haloarculaceae</taxon>
        <taxon>Haloarcula</taxon>
    </lineage>
</organism>
<evidence type="ECO:0000313" key="8">
    <source>
        <dbReference type="EMBL" id="GGN98937.1"/>
    </source>
</evidence>
<dbReference type="GO" id="GO:0005886">
    <property type="term" value="C:plasma membrane"/>
    <property type="evidence" value="ECO:0007669"/>
    <property type="project" value="UniProtKB-SubCell"/>
</dbReference>
<reference evidence="8" key="1">
    <citation type="journal article" date="2014" name="Int. J. Syst. Evol. Microbiol.">
        <title>Complete genome sequence of Corynebacterium casei LMG S-19264T (=DSM 44701T), isolated from a smear-ripened cheese.</title>
        <authorList>
            <consortium name="US DOE Joint Genome Institute (JGI-PGF)"/>
            <person name="Walter F."/>
            <person name="Albersmeier A."/>
            <person name="Kalinowski J."/>
            <person name="Ruckert C."/>
        </authorList>
    </citation>
    <scope>NUCLEOTIDE SEQUENCE</scope>
    <source>
        <strain evidence="8">JCM 17820</strain>
    </source>
</reference>
<feature type="transmembrane region" description="Helical" evidence="6">
    <location>
        <begin position="203"/>
        <end position="225"/>
    </location>
</feature>
<evidence type="ECO:0000313" key="9">
    <source>
        <dbReference type="Proteomes" id="UP000605784"/>
    </source>
</evidence>
<feature type="domain" description="VTT" evidence="7">
    <location>
        <begin position="81"/>
        <end position="198"/>
    </location>
</feature>
<feature type="transmembrane region" description="Helical" evidence="6">
    <location>
        <begin position="178"/>
        <end position="197"/>
    </location>
</feature>
<evidence type="ECO:0000256" key="2">
    <source>
        <dbReference type="ARBA" id="ARBA00022475"/>
    </source>
</evidence>
<evidence type="ECO:0000256" key="3">
    <source>
        <dbReference type="ARBA" id="ARBA00022692"/>
    </source>
</evidence>
<dbReference type="PANTHER" id="PTHR12677:SF59">
    <property type="entry name" value="GOLGI APPARATUS MEMBRANE PROTEIN TVP38-RELATED"/>
    <property type="match status" value="1"/>
</dbReference>
<keyword evidence="3 6" id="KW-0812">Transmembrane</keyword>
<dbReference type="PANTHER" id="PTHR12677">
    <property type="entry name" value="GOLGI APPARATUS MEMBRANE PROTEIN TVP38-RELATED"/>
    <property type="match status" value="1"/>
</dbReference>
<evidence type="ECO:0000256" key="5">
    <source>
        <dbReference type="ARBA" id="ARBA00023136"/>
    </source>
</evidence>
<dbReference type="InterPro" id="IPR015414">
    <property type="entry name" value="TMEM64"/>
</dbReference>
<proteinExistence type="predicted"/>
<sequence>MVDSDDADDGRVFASAVARRDAIVRTLVLVGALVAVTVALRLAVPGLTDPEWVRARIAAFGVLAPLAFLALQTAQVVLAPIPGQVLASVGGYLFGTLRGTGYSMTGVVLGSTLVFVAARRFGRPYVERVVDPAALDRWDEFVARTGVSGLFVLFLLPTFPDDVLCFVAGLTDIRLRTFLTLVVVGRTPSFLAVAYAGTQVADGALGTAALVLTLLTAGSVVAYAVRHRIVAGLERVT</sequence>
<keyword evidence="4 6" id="KW-1133">Transmembrane helix</keyword>
<dbReference type="EMBL" id="BMOU01000005">
    <property type="protein sequence ID" value="GGN98937.1"/>
    <property type="molecule type" value="Genomic_DNA"/>
</dbReference>
<comment type="subcellular location">
    <subcellularLocation>
        <location evidence="1">Cell membrane</location>
        <topology evidence="1">Multi-pass membrane protein</topology>
    </subcellularLocation>
</comment>
<evidence type="ECO:0000256" key="1">
    <source>
        <dbReference type="ARBA" id="ARBA00004651"/>
    </source>
</evidence>
<evidence type="ECO:0000256" key="6">
    <source>
        <dbReference type="SAM" id="Phobius"/>
    </source>
</evidence>
<keyword evidence="9" id="KW-1185">Reference proteome</keyword>
<accession>A0A830GQE4</accession>
<keyword evidence="2" id="KW-1003">Cell membrane</keyword>
<feature type="transmembrane region" description="Helical" evidence="6">
    <location>
        <begin position="22"/>
        <end position="44"/>
    </location>
</feature>
<evidence type="ECO:0000259" key="7">
    <source>
        <dbReference type="Pfam" id="PF09335"/>
    </source>
</evidence>
<dbReference type="InterPro" id="IPR032816">
    <property type="entry name" value="VTT_dom"/>
</dbReference>
<comment type="caution">
    <text evidence="8">The sequence shown here is derived from an EMBL/GenBank/DDBJ whole genome shotgun (WGS) entry which is preliminary data.</text>
</comment>
<feature type="transmembrane region" description="Helical" evidence="6">
    <location>
        <begin position="56"/>
        <end position="81"/>
    </location>
</feature>